<keyword evidence="2" id="KW-0812">Transmembrane</keyword>
<name>A0A7C8YVV5_OPUST</name>
<reference evidence="3" key="1">
    <citation type="journal article" date="2013" name="J. Plant Res.">
        <title>Effect of fungi and light on seed germination of three Opuntia species from semiarid lands of central Mexico.</title>
        <authorList>
            <person name="Delgado-Sanchez P."/>
            <person name="Jimenez-Bremont J.F."/>
            <person name="Guerrero-Gonzalez Mde L."/>
            <person name="Flores J."/>
        </authorList>
    </citation>
    <scope>NUCLEOTIDE SEQUENCE</scope>
    <source>
        <tissue evidence="3">Cladode</tissue>
    </source>
</reference>
<reference evidence="3" key="2">
    <citation type="submission" date="2020-07" db="EMBL/GenBank/DDBJ databases">
        <authorList>
            <person name="Vera ALvarez R."/>
            <person name="Arias-Moreno D.M."/>
            <person name="Jimenez-Jacinto V."/>
            <person name="Jimenez-Bremont J.F."/>
            <person name="Swaminathan K."/>
            <person name="Moose S.P."/>
            <person name="Guerrero-Gonzalez M.L."/>
            <person name="Marino-Ramirez L."/>
            <person name="Landsman D."/>
            <person name="Rodriguez-Kessler M."/>
            <person name="Delgado-Sanchez P."/>
        </authorList>
    </citation>
    <scope>NUCLEOTIDE SEQUENCE</scope>
    <source>
        <tissue evidence="3">Cladode</tissue>
    </source>
</reference>
<evidence type="ECO:0008006" key="4">
    <source>
        <dbReference type="Google" id="ProtNLM"/>
    </source>
</evidence>
<sequence length="102" mass="11339">MGHNASESSGRTVFKGFGALLLIIFIWLLLIGILGSSESRGDAAATIPSRGNPRRVRLAIREKHSFAWNRDLIYVSKRRVPNGPDPIHNRHVGETRRPSGRV</sequence>
<evidence type="ECO:0000256" key="2">
    <source>
        <dbReference type="SAM" id="Phobius"/>
    </source>
</evidence>
<accession>A0A7C8YVV5</accession>
<evidence type="ECO:0000256" key="1">
    <source>
        <dbReference type="SAM" id="MobiDB-lite"/>
    </source>
</evidence>
<organism evidence="3">
    <name type="scientific">Opuntia streptacantha</name>
    <name type="common">Prickly pear cactus</name>
    <name type="synonym">Opuntia cardona</name>
    <dbReference type="NCBI Taxonomy" id="393608"/>
    <lineage>
        <taxon>Eukaryota</taxon>
        <taxon>Viridiplantae</taxon>
        <taxon>Streptophyta</taxon>
        <taxon>Embryophyta</taxon>
        <taxon>Tracheophyta</taxon>
        <taxon>Spermatophyta</taxon>
        <taxon>Magnoliopsida</taxon>
        <taxon>eudicotyledons</taxon>
        <taxon>Gunneridae</taxon>
        <taxon>Pentapetalae</taxon>
        <taxon>Caryophyllales</taxon>
        <taxon>Cactineae</taxon>
        <taxon>Cactaceae</taxon>
        <taxon>Opuntioideae</taxon>
        <taxon>Opuntia</taxon>
    </lineage>
</organism>
<evidence type="ECO:0000313" key="3">
    <source>
        <dbReference type="EMBL" id="MBA4628078.1"/>
    </source>
</evidence>
<proteinExistence type="predicted"/>
<feature type="region of interest" description="Disordered" evidence="1">
    <location>
        <begin position="83"/>
        <end position="102"/>
    </location>
</feature>
<dbReference type="PANTHER" id="PTHR34277:SF18">
    <property type="entry name" value="CLAVATA3_ESR (CLE)-RELATED PROTEIN 25"/>
    <property type="match status" value="1"/>
</dbReference>
<feature type="transmembrane region" description="Helical" evidence="2">
    <location>
        <begin position="12"/>
        <end position="34"/>
    </location>
</feature>
<keyword evidence="2" id="KW-0472">Membrane</keyword>
<protein>
    <recommendedName>
        <fullName evidence="4">CLAVATA3/ESR (CLE)-related protein 25</fullName>
    </recommendedName>
</protein>
<dbReference type="AlphaFoldDB" id="A0A7C8YVV5"/>
<dbReference type="EMBL" id="GISG01064679">
    <property type="protein sequence ID" value="MBA4628078.1"/>
    <property type="molecule type" value="Transcribed_RNA"/>
</dbReference>
<dbReference type="PANTHER" id="PTHR34277">
    <property type="entry name" value="CLAVATA3/ESR (CLE)-RELATED PROTEIN 26"/>
    <property type="match status" value="1"/>
</dbReference>
<keyword evidence="2" id="KW-1133">Transmembrane helix</keyword>
<feature type="compositionally biased region" description="Basic and acidic residues" evidence="1">
    <location>
        <begin position="87"/>
        <end position="102"/>
    </location>
</feature>
<dbReference type="InterPro" id="IPR039316">
    <property type="entry name" value="CLE25/26"/>
</dbReference>